<dbReference type="PANTHER" id="PTHR47093">
    <property type="entry name" value="PROTEIN JSN1-RELATED"/>
    <property type="match status" value="1"/>
</dbReference>
<dbReference type="PROSITE" id="PS50102">
    <property type="entry name" value="RRM"/>
    <property type="match status" value="1"/>
</dbReference>
<dbReference type="Gene3D" id="3.30.70.330">
    <property type="match status" value="1"/>
</dbReference>
<evidence type="ECO:0000313" key="2">
    <source>
        <dbReference type="EMBL" id="MCS4558948.1"/>
    </source>
</evidence>
<organism evidence="2 3">
    <name type="scientific">Shewanella electrica</name>
    <dbReference type="NCBI Taxonomy" id="515560"/>
    <lineage>
        <taxon>Bacteria</taxon>
        <taxon>Pseudomonadati</taxon>
        <taxon>Pseudomonadota</taxon>
        <taxon>Gammaproteobacteria</taxon>
        <taxon>Alteromonadales</taxon>
        <taxon>Shewanellaceae</taxon>
        <taxon>Shewanella</taxon>
    </lineage>
</organism>
<dbReference type="Proteomes" id="UP001201549">
    <property type="component" value="Unassembled WGS sequence"/>
</dbReference>
<dbReference type="InterPro" id="IPR000504">
    <property type="entry name" value="RRM_dom"/>
</dbReference>
<name>A0ABT2FRG8_9GAMM</name>
<proteinExistence type="predicted"/>
<keyword evidence="3" id="KW-1185">Reference proteome</keyword>
<feature type="non-terminal residue" evidence="2">
    <location>
        <position position="80"/>
    </location>
</feature>
<gene>
    <name evidence="2" type="ORF">L9G74_21245</name>
</gene>
<dbReference type="SUPFAM" id="SSF54928">
    <property type="entry name" value="RNA-binding domain, RBD"/>
    <property type="match status" value="1"/>
</dbReference>
<dbReference type="CDD" id="cd00590">
    <property type="entry name" value="RRM_SF"/>
    <property type="match status" value="1"/>
</dbReference>
<sequence length="80" mass="8548">MQIFSCYGHVESARILSDKECAFVNFSHVDSAVAAKNDLETRLDSKLQGATVRVGYGKADVTQAMANTTEAGPNAQGPTR</sequence>
<dbReference type="InterPro" id="IPR052645">
    <property type="entry name" value="Pumilio_domain_protein"/>
</dbReference>
<dbReference type="Pfam" id="PF00076">
    <property type="entry name" value="RRM_1"/>
    <property type="match status" value="1"/>
</dbReference>
<protein>
    <submittedName>
        <fullName evidence="2">RNA-binding protein</fullName>
    </submittedName>
</protein>
<reference evidence="3" key="2">
    <citation type="submission" date="2023-07" db="EMBL/GenBank/DDBJ databases">
        <title>Shewanella mangrovi sp. nov., an acetaldehyde- degrading bacterium isolated from mangrove sediment.</title>
        <authorList>
            <person name="Liu Y."/>
        </authorList>
    </citation>
    <scope>NUCLEOTIDE SEQUENCE [LARGE SCALE GENOMIC DNA]</scope>
    <source>
        <strain evidence="3">C32</strain>
    </source>
</reference>
<dbReference type="InterPro" id="IPR012677">
    <property type="entry name" value="Nucleotide-bd_a/b_plait_sf"/>
</dbReference>
<dbReference type="InterPro" id="IPR035979">
    <property type="entry name" value="RBD_domain_sf"/>
</dbReference>
<feature type="domain" description="RRM" evidence="1">
    <location>
        <begin position="1"/>
        <end position="59"/>
    </location>
</feature>
<comment type="caution">
    <text evidence="2">The sequence shown here is derived from an EMBL/GenBank/DDBJ whole genome shotgun (WGS) entry which is preliminary data.</text>
</comment>
<evidence type="ECO:0000313" key="3">
    <source>
        <dbReference type="Proteomes" id="UP001201549"/>
    </source>
</evidence>
<dbReference type="EMBL" id="JAKOGG010000466">
    <property type="protein sequence ID" value="MCS4558948.1"/>
    <property type="molecule type" value="Genomic_DNA"/>
</dbReference>
<evidence type="ECO:0000259" key="1">
    <source>
        <dbReference type="PROSITE" id="PS50102"/>
    </source>
</evidence>
<reference evidence="2 3" key="1">
    <citation type="submission" date="2022-02" db="EMBL/GenBank/DDBJ databases">
        <authorList>
            <person name="Zhuang L."/>
        </authorList>
    </citation>
    <scope>NUCLEOTIDE SEQUENCE [LARGE SCALE GENOMIC DNA]</scope>
    <source>
        <strain evidence="2 3">C32</strain>
    </source>
</reference>
<accession>A0ABT2FRG8</accession>
<dbReference type="PANTHER" id="PTHR47093:SF1">
    <property type="entry name" value="PROTEIN JSN1-RELATED"/>
    <property type="match status" value="1"/>
</dbReference>